<comment type="caution">
    <text evidence="5">The sequence shown here is derived from an EMBL/GenBank/DDBJ whole genome shotgun (WGS) entry which is preliminary data.</text>
</comment>
<dbReference type="PROSITE" id="PS50853">
    <property type="entry name" value="FN3"/>
    <property type="match status" value="2"/>
</dbReference>
<dbReference type="InterPro" id="IPR001434">
    <property type="entry name" value="OmcB-like_DUF11"/>
</dbReference>
<accession>A0ABT1QTB9</accession>
<dbReference type="RefSeq" id="WP_255914717.1">
    <property type="nucleotide sequence ID" value="NZ_JANFQO010000010.1"/>
</dbReference>
<dbReference type="SUPFAM" id="SSF49265">
    <property type="entry name" value="Fibronectin type III"/>
    <property type="match status" value="2"/>
</dbReference>
<reference evidence="5" key="1">
    <citation type="submission" date="2022-07" db="EMBL/GenBank/DDBJ databases">
        <title>Tahibacter sp., a new gammaproteobacterium isolated from the silt sample collected at pig farm.</title>
        <authorList>
            <person name="Chen H."/>
        </authorList>
    </citation>
    <scope>NUCLEOTIDE SEQUENCE</scope>
    <source>
        <strain evidence="5">P2K</strain>
    </source>
</reference>
<proteinExistence type="predicted"/>
<evidence type="ECO:0000313" key="5">
    <source>
        <dbReference type="EMBL" id="MCQ4165527.1"/>
    </source>
</evidence>
<evidence type="ECO:0000256" key="1">
    <source>
        <dbReference type="ARBA" id="ARBA00022729"/>
    </source>
</evidence>
<feature type="domain" description="Fibronectin type-III" evidence="4">
    <location>
        <begin position="504"/>
        <end position="592"/>
    </location>
</feature>
<feature type="domain" description="Fibronectin type-III" evidence="4">
    <location>
        <begin position="329"/>
        <end position="418"/>
    </location>
</feature>
<dbReference type="InterPro" id="IPR036116">
    <property type="entry name" value="FN3_sf"/>
</dbReference>
<dbReference type="InterPro" id="IPR015943">
    <property type="entry name" value="WD40/YVTN_repeat-like_dom_sf"/>
</dbReference>
<dbReference type="Gene3D" id="2.60.40.10">
    <property type="entry name" value="Immunoglobulins"/>
    <property type="match status" value="3"/>
</dbReference>
<feature type="signal peptide" evidence="3">
    <location>
        <begin position="1"/>
        <end position="27"/>
    </location>
</feature>
<protein>
    <submittedName>
        <fullName evidence="5">Beta-propeller fold lactonase family protein</fullName>
    </submittedName>
</protein>
<dbReference type="InterPro" id="IPR003961">
    <property type="entry name" value="FN3_dom"/>
</dbReference>
<dbReference type="SMART" id="SM00060">
    <property type="entry name" value="FN3"/>
    <property type="match status" value="3"/>
</dbReference>
<feature type="region of interest" description="Disordered" evidence="2">
    <location>
        <begin position="696"/>
        <end position="727"/>
    </location>
</feature>
<dbReference type="InterPro" id="IPR051200">
    <property type="entry name" value="Host-pathogen_enzymatic-act"/>
</dbReference>
<evidence type="ECO:0000259" key="4">
    <source>
        <dbReference type="PROSITE" id="PS50853"/>
    </source>
</evidence>
<dbReference type="Pfam" id="PF21783">
    <property type="entry name" value="YNCE"/>
    <property type="match status" value="1"/>
</dbReference>
<dbReference type="InterPro" id="IPR011045">
    <property type="entry name" value="N2O_reductase_N"/>
</dbReference>
<keyword evidence="6" id="KW-1185">Reference proteome</keyword>
<dbReference type="Pfam" id="PF01345">
    <property type="entry name" value="DUF11"/>
    <property type="match status" value="1"/>
</dbReference>
<name>A0ABT1QTB9_9GAMM</name>
<dbReference type="Proteomes" id="UP001165498">
    <property type="component" value="Unassembled WGS sequence"/>
</dbReference>
<evidence type="ECO:0000256" key="3">
    <source>
        <dbReference type="SAM" id="SignalP"/>
    </source>
</evidence>
<evidence type="ECO:0000313" key="6">
    <source>
        <dbReference type="Proteomes" id="UP001165498"/>
    </source>
</evidence>
<evidence type="ECO:0000256" key="2">
    <source>
        <dbReference type="SAM" id="MobiDB-lite"/>
    </source>
</evidence>
<dbReference type="SUPFAM" id="SSF50974">
    <property type="entry name" value="Nitrous oxide reductase, N-terminal domain"/>
    <property type="match status" value="1"/>
</dbReference>
<dbReference type="NCBIfam" id="TIGR02276">
    <property type="entry name" value="beta_rpt_yvtn"/>
    <property type="match status" value="6"/>
</dbReference>
<gene>
    <name evidence="5" type="ORF">NM961_12485</name>
</gene>
<dbReference type="InterPro" id="IPR011964">
    <property type="entry name" value="YVTN_b-propeller_repeat"/>
</dbReference>
<sequence>MSLPVRPRAQRALAAALLSVCASSACAAPFIYVANNLTDDISVFDAATRLLVATVPVGDQPFPVTITPDGGRALVGNRGSGTVSVIETAGNSVVATVTVGQGPYGIAVNPAGTRAYVANVDSNDVSVIDLADYSIVATIATPDASFVAVNPAGTRAYVSNGAANSISVIDTASNSVVNTIADVGISPWAIVFSPDGSRAYVTNFSGANVSVIDTASDNVLTRWPVGNSPVGIALNGDGSRLYTANSASDTVSIVDTTMGFPLNNLPVGHRPFGVAADPDGRMLYALNAGNFGNPGSISVFDGAANVVVATLPTAVFSGGVTNFVTPYTPPGTPTHISVMPGDRRVTLSFNPPFSDGGRPITGYTATCGAQSGNAPVPPVVVTGLTNGIAVTCQLYASNDRGNGTPSPPYLVTPAAVPGAPTITDVAAGNASVTVAFDTPASNGGAAITGYTANCGAGSRTGPASPLTVEGLPNGQAVQCSVYASNASGNGPASAPSAAVTPMTVPAAPVIAAAVRGDGTVSLYFDPPDAGGGDISGYHAYCQPGDLMLVGIQPPLVVEGLDDNSVYSCTVSAYNQVGIGAASAPVLVQPRPATDLAVSVSNEVDFIRGGSNIVYHIAVANQSTTGVTGARITDSTAADVGALQWTCAGSGGAQCPASGTGDIDFNADLPAGSSLLIALSVNVPALPESALTNTATVSVPPSWRDTDSSNDTASDGPDVRGIFRGGFD</sequence>
<feature type="chain" id="PRO_5046429141" evidence="3">
    <location>
        <begin position="28"/>
        <end position="727"/>
    </location>
</feature>
<dbReference type="Pfam" id="PF00041">
    <property type="entry name" value="fn3"/>
    <property type="match status" value="1"/>
</dbReference>
<dbReference type="Gene3D" id="2.130.10.10">
    <property type="entry name" value="YVTN repeat-like/Quinoprotein amine dehydrogenase"/>
    <property type="match status" value="2"/>
</dbReference>
<dbReference type="PANTHER" id="PTHR47197">
    <property type="entry name" value="PROTEIN NIRF"/>
    <property type="match status" value="1"/>
</dbReference>
<dbReference type="PANTHER" id="PTHR47197:SF3">
    <property type="entry name" value="DIHYDRO-HEME D1 DEHYDROGENASE"/>
    <property type="match status" value="1"/>
</dbReference>
<dbReference type="PROSITE" id="PS51257">
    <property type="entry name" value="PROKAR_LIPOPROTEIN"/>
    <property type="match status" value="1"/>
</dbReference>
<keyword evidence="1 3" id="KW-0732">Signal</keyword>
<dbReference type="CDD" id="cd00063">
    <property type="entry name" value="FN3"/>
    <property type="match status" value="3"/>
</dbReference>
<dbReference type="InterPro" id="IPR013783">
    <property type="entry name" value="Ig-like_fold"/>
</dbReference>
<dbReference type="EMBL" id="JANFQO010000010">
    <property type="protein sequence ID" value="MCQ4165527.1"/>
    <property type="molecule type" value="Genomic_DNA"/>
</dbReference>
<dbReference type="InterPro" id="IPR048433">
    <property type="entry name" value="YNCE-like_beta-prop"/>
</dbReference>
<organism evidence="5 6">
    <name type="scientific">Tahibacter harae</name>
    <dbReference type="NCBI Taxonomy" id="2963937"/>
    <lineage>
        <taxon>Bacteria</taxon>
        <taxon>Pseudomonadati</taxon>
        <taxon>Pseudomonadota</taxon>
        <taxon>Gammaproteobacteria</taxon>
        <taxon>Lysobacterales</taxon>
        <taxon>Rhodanobacteraceae</taxon>
        <taxon>Tahibacter</taxon>
    </lineage>
</organism>